<feature type="domain" description="Helicase ATP-binding" evidence="1">
    <location>
        <begin position="29"/>
        <end position="277"/>
    </location>
</feature>
<dbReference type="GO" id="GO:0005524">
    <property type="term" value="F:ATP binding"/>
    <property type="evidence" value="ECO:0007669"/>
    <property type="project" value="InterPro"/>
</dbReference>
<dbReference type="InterPro" id="IPR027417">
    <property type="entry name" value="P-loop_NTPase"/>
</dbReference>
<dbReference type="GO" id="GO:0004519">
    <property type="term" value="F:endonuclease activity"/>
    <property type="evidence" value="ECO:0007669"/>
    <property type="project" value="UniProtKB-KW"/>
</dbReference>
<dbReference type="SMART" id="SM00487">
    <property type="entry name" value="DEXDc"/>
    <property type="match status" value="1"/>
</dbReference>
<dbReference type="InterPro" id="IPR014001">
    <property type="entry name" value="Helicase_ATP-bd"/>
</dbReference>
<evidence type="ECO:0000259" key="1">
    <source>
        <dbReference type="SMART" id="SM00487"/>
    </source>
</evidence>
<keyword evidence="2" id="KW-0540">Nuclease</keyword>
<accession>A0A1J4V3W5</accession>
<keyword evidence="2" id="KW-0255">Endonuclease</keyword>
<dbReference type="EMBL" id="MNVM01000038">
    <property type="protein sequence ID" value="OIO28999.1"/>
    <property type="molecule type" value="Genomic_DNA"/>
</dbReference>
<dbReference type="STRING" id="1805280.AUJ22_02150"/>
<organism evidence="2 3">
    <name type="scientific">Candidatus Nomurabacteria bacterium CG1_02_31_12</name>
    <dbReference type="NCBI Taxonomy" id="1805280"/>
    <lineage>
        <taxon>Bacteria</taxon>
        <taxon>Candidatus Nomuraibacteriota</taxon>
    </lineage>
</organism>
<gene>
    <name evidence="2" type="ORF">AUJ22_02150</name>
</gene>
<dbReference type="Gene3D" id="3.40.50.300">
    <property type="entry name" value="P-loop containing nucleotide triphosphate hydrolases"/>
    <property type="match status" value="1"/>
</dbReference>
<evidence type="ECO:0000313" key="2">
    <source>
        <dbReference type="EMBL" id="OIO28999.1"/>
    </source>
</evidence>
<protein>
    <submittedName>
        <fullName evidence="2">Type III restriction endonuclease</fullName>
    </submittedName>
</protein>
<proteinExistence type="predicted"/>
<dbReference type="GO" id="GO:0003677">
    <property type="term" value="F:DNA binding"/>
    <property type="evidence" value="ECO:0007669"/>
    <property type="project" value="InterPro"/>
</dbReference>
<dbReference type="AlphaFoldDB" id="A0A1J4V3W5"/>
<dbReference type="SUPFAM" id="SSF52540">
    <property type="entry name" value="P-loop containing nucleoside triphosphate hydrolases"/>
    <property type="match status" value="2"/>
</dbReference>
<sequence length="898" mass="106212">MAELHEQIKNAIDFGTPKPEIPDYISSNLKYPFFDWQKEAFQYLLLNEKRTEGKNEPTHLMFNMATGTGKTLVMASCILHYYKKGYRKFIFFVNQKNIIYKTENNFIDNTHNKYLFADKIVIEDETINIKKVETFSKSNEGIEIKLTTIQQLYNDIHIQKENQVLLDDLIKKDIVMLADEAHHLNTDTKKLQGELDLYTELKEGAKAEELEKKGWEHTVIELLLNKNGKKEDNKNVLLEFTATIPEIQKVIDKYAPKTIYKFGLKEFLSAGYTKEINLLSSTLEKRERILQALLFSWYRHKIALKNDLSNWKPVILFRSKTIEESKTDFEEFLVIVKNLKVSDFDFLKNIEERFTQGEDAYEQGKSRVLDLIKFIKNEGINKSEIITFIKDNFAERNCIITNSKTNKAKTKENIDEDTDKLLNNLEDRDNHIRAIFTVNRLTEGWDVLNLFDIVRLYSGRDEGKDSKGNRKAGSTTVSEIQLIGRGVRYYPFQYQDKIKNKRKFDNLLNNEMRVLEELYYHSDSDHRYIDELKRELKKKGLIDDGRVEKKINIKRDFAESPFFKNVKIWKNEQIENPERKQKTVDYLKENLELKFDLESLGIREQEIDFDKEDSDTERLNINDVNKKTITKAIKEFEKHIFDKAVNIKSKKQSSLLRFESLQQEIDIESMEDFRTKLIGDLKIKLVTVKSSFDEITNKEKLEVLLKALDMIFAELKQHINPHKGTEFEAYSLADFFSEEVRKNVKRDEHSQRLEDELKYEDWYVVDQFYGTSEEKGLIEFIKDTIINLQNKYKEVYLLRNEEQYKIFDFNTGQGFQPDFILFLKDKTNLHYQVFVEPKGDNLLQKDEWKNLFLKEITEKYSKKKVLKIEGKEYNLIGLPLFNQNNNGDFQEEHDKLIN</sequence>
<comment type="caution">
    <text evidence="2">The sequence shown here is derived from an EMBL/GenBank/DDBJ whole genome shotgun (WGS) entry which is preliminary data.</text>
</comment>
<keyword evidence="2" id="KW-0378">Hydrolase</keyword>
<dbReference type="CDD" id="cd18785">
    <property type="entry name" value="SF2_C"/>
    <property type="match status" value="1"/>
</dbReference>
<dbReference type="InterPro" id="IPR006935">
    <property type="entry name" value="Helicase/UvrB_N"/>
</dbReference>
<dbReference type="Pfam" id="PF04851">
    <property type="entry name" value="ResIII"/>
    <property type="match status" value="1"/>
</dbReference>
<evidence type="ECO:0000313" key="3">
    <source>
        <dbReference type="Proteomes" id="UP000185769"/>
    </source>
</evidence>
<dbReference type="Proteomes" id="UP000185769">
    <property type="component" value="Unassembled WGS sequence"/>
</dbReference>
<name>A0A1J4V3W5_9BACT</name>
<dbReference type="GO" id="GO:0016787">
    <property type="term" value="F:hydrolase activity"/>
    <property type="evidence" value="ECO:0007669"/>
    <property type="project" value="InterPro"/>
</dbReference>
<reference evidence="2 3" key="1">
    <citation type="journal article" date="2016" name="Environ. Microbiol.">
        <title>Genomic resolution of a cold subsurface aquifer community provides metabolic insights for novel microbes adapted to high CO concentrations.</title>
        <authorList>
            <person name="Probst A.J."/>
            <person name="Castelle C.J."/>
            <person name="Singh A."/>
            <person name="Brown C.T."/>
            <person name="Anantharaman K."/>
            <person name="Sharon I."/>
            <person name="Hug L.A."/>
            <person name="Burstein D."/>
            <person name="Emerson J.B."/>
            <person name="Thomas B.C."/>
            <person name="Banfield J.F."/>
        </authorList>
    </citation>
    <scope>NUCLEOTIDE SEQUENCE [LARGE SCALE GENOMIC DNA]</scope>
    <source>
        <strain evidence="2">CG1_02_31_12</strain>
    </source>
</reference>